<evidence type="ECO:0000256" key="11">
    <source>
        <dbReference type="ARBA" id="ARBA00022825"/>
    </source>
</evidence>
<dbReference type="Pfam" id="PF13180">
    <property type="entry name" value="PDZ_2"/>
    <property type="match status" value="1"/>
</dbReference>
<dbReference type="InterPro" id="IPR001940">
    <property type="entry name" value="Peptidase_S1C"/>
</dbReference>
<evidence type="ECO:0000256" key="2">
    <source>
        <dbReference type="ARBA" id="ARBA00004418"/>
    </source>
</evidence>
<dbReference type="InParanoid" id="Q2LPN7"/>
<feature type="transmembrane region" description="Helical" evidence="16">
    <location>
        <begin position="12"/>
        <end position="30"/>
    </location>
</feature>
<name>Q2LPN7_SYNAS</name>
<dbReference type="Gene3D" id="2.40.10.120">
    <property type="match status" value="1"/>
</dbReference>
<evidence type="ECO:0000256" key="8">
    <source>
        <dbReference type="ARBA" id="ARBA00022737"/>
    </source>
</evidence>
<comment type="catalytic activity">
    <reaction evidence="1">
        <text>Acts on substrates that are at least partially unfolded. The cleavage site P1 residue is normally between a pair of hydrophobic residues, such as Val-|-Val.</text>
        <dbReference type="EC" id="3.4.21.107"/>
    </reaction>
</comment>
<feature type="binding site" evidence="15">
    <location>
        <position position="137"/>
    </location>
    <ligand>
        <name>substrate</name>
    </ligand>
</feature>
<evidence type="ECO:0000256" key="6">
    <source>
        <dbReference type="ARBA" id="ARBA00022670"/>
    </source>
</evidence>
<dbReference type="PANTHER" id="PTHR22939:SF129">
    <property type="entry name" value="SERINE PROTEASE HTRA2, MITOCHONDRIAL"/>
    <property type="match status" value="1"/>
</dbReference>
<evidence type="ECO:0000256" key="3">
    <source>
        <dbReference type="ARBA" id="ARBA00010541"/>
    </source>
</evidence>
<dbReference type="HOGENOM" id="CLU_020120_1_0_7"/>
<keyword evidence="7" id="KW-0732">Signal</keyword>
<evidence type="ECO:0000256" key="10">
    <source>
        <dbReference type="ARBA" id="ARBA00022801"/>
    </source>
</evidence>
<keyword evidence="12" id="KW-0346">Stress response</keyword>
<dbReference type="CDD" id="cd10839">
    <property type="entry name" value="cpPDZ1_DegP-like"/>
    <property type="match status" value="1"/>
</dbReference>
<dbReference type="InterPro" id="IPR036034">
    <property type="entry name" value="PDZ_sf"/>
</dbReference>
<dbReference type="SMART" id="SM00228">
    <property type="entry name" value="PDZ"/>
    <property type="match status" value="2"/>
</dbReference>
<dbReference type="PROSITE" id="PS50106">
    <property type="entry name" value="PDZ"/>
    <property type="match status" value="2"/>
</dbReference>
<evidence type="ECO:0000256" key="9">
    <source>
        <dbReference type="ARBA" id="ARBA00022764"/>
    </source>
</evidence>
<dbReference type="InterPro" id="IPR011782">
    <property type="entry name" value="Pept_S1C_Do"/>
</dbReference>
<keyword evidence="8" id="KW-0677">Repeat</keyword>
<evidence type="ECO:0000256" key="13">
    <source>
        <dbReference type="ARBA" id="ARBA00032850"/>
    </source>
</evidence>
<keyword evidence="16" id="KW-1133">Transmembrane helix</keyword>
<dbReference type="PRINTS" id="PR00834">
    <property type="entry name" value="PROTEASES2C"/>
</dbReference>
<keyword evidence="19" id="KW-1185">Reference proteome</keyword>
<feature type="active site" description="Charge relay system" evidence="14">
    <location>
        <position position="167"/>
    </location>
</feature>
<keyword evidence="16" id="KW-0472">Membrane</keyword>
<evidence type="ECO:0000256" key="1">
    <source>
        <dbReference type="ARBA" id="ARBA00001772"/>
    </source>
</evidence>
<protein>
    <recommendedName>
        <fullName evidence="5">Probable periplasmic serine endoprotease DegP-like</fullName>
        <ecNumber evidence="4">3.4.21.107</ecNumber>
    </recommendedName>
    <alternativeName>
        <fullName evidence="13">Protease Do</fullName>
    </alternativeName>
</protein>
<evidence type="ECO:0000313" key="19">
    <source>
        <dbReference type="Proteomes" id="UP000001933"/>
    </source>
</evidence>
<dbReference type="Gene3D" id="2.30.42.10">
    <property type="match status" value="2"/>
</dbReference>
<dbReference type="Pfam" id="PF13365">
    <property type="entry name" value="Trypsin_2"/>
    <property type="match status" value="1"/>
</dbReference>
<evidence type="ECO:0000256" key="16">
    <source>
        <dbReference type="SAM" id="Phobius"/>
    </source>
</evidence>
<accession>Q2LPN7</accession>
<dbReference type="SUPFAM" id="SSF50494">
    <property type="entry name" value="Trypsin-like serine proteases"/>
    <property type="match status" value="1"/>
</dbReference>
<comment type="similarity">
    <text evidence="3">Belongs to the peptidase S1C family.</text>
</comment>
<evidence type="ECO:0000256" key="4">
    <source>
        <dbReference type="ARBA" id="ARBA00013035"/>
    </source>
</evidence>
<evidence type="ECO:0000256" key="15">
    <source>
        <dbReference type="PIRSR" id="PIRSR611782-2"/>
    </source>
</evidence>
<dbReference type="GO" id="GO:0042597">
    <property type="term" value="C:periplasmic space"/>
    <property type="evidence" value="ECO:0007669"/>
    <property type="project" value="UniProtKB-SubCell"/>
</dbReference>
<reference evidence="18 19" key="1">
    <citation type="journal article" date="2007" name="Proc. Natl. Acad. Sci. U.S.A.">
        <title>The genome of Syntrophus aciditrophicus: life at the thermodynamic limit of microbial growth.</title>
        <authorList>
            <person name="McInerney M.J."/>
            <person name="Rohlin L."/>
            <person name="Mouttaki H."/>
            <person name="Kim U."/>
            <person name="Krupp R.S."/>
            <person name="Rios-Hernandez L."/>
            <person name="Sieber J."/>
            <person name="Struchtemeyer C.G."/>
            <person name="Bhattacharyya A."/>
            <person name="Campbell J.W."/>
            <person name="Gunsalus R.P."/>
        </authorList>
    </citation>
    <scope>NUCLEOTIDE SEQUENCE [LARGE SCALE GENOMIC DNA]</scope>
    <source>
        <strain evidence="18 19">SB</strain>
    </source>
</reference>
<dbReference type="PANTHER" id="PTHR22939">
    <property type="entry name" value="SERINE PROTEASE FAMILY S1C HTRA-RELATED"/>
    <property type="match status" value="1"/>
</dbReference>
<dbReference type="NCBIfam" id="TIGR02037">
    <property type="entry name" value="degP_htrA_DO"/>
    <property type="match status" value="1"/>
</dbReference>
<dbReference type="EMBL" id="CP000252">
    <property type="protein sequence ID" value="ABC76244.1"/>
    <property type="molecule type" value="Genomic_DNA"/>
</dbReference>
<dbReference type="FunFam" id="2.40.10.120:FF:000007">
    <property type="entry name" value="Periplasmic serine endoprotease DegP-like"/>
    <property type="match status" value="1"/>
</dbReference>
<keyword evidence="9" id="KW-0574">Periplasm</keyword>
<dbReference type="InterPro" id="IPR041489">
    <property type="entry name" value="PDZ_6"/>
</dbReference>
<dbReference type="AlphaFoldDB" id="Q2LPN7"/>
<dbReference type="EC" id="3.4.21.107" evidence="4"/>
<proteinExistence type="inferred from homology"/>
<dbReference type="InterPro" id="IPR009003">
    <property type="entry name" value="Peptidase_S1_PA"/>
</dbReference>
<evidence type="ECO:0000256" key="12">
    <source>
        <dbReference type="ARBA" id="ARBA00023016"/>
    </source>
</evidence>
<gene>
    <name evidence="18" type="ORF">SYN_00527</name>
</gene>
<evidence type="ECO:0000313" key="18">
    <source>
        <dbReference type="EMBL" id="ABC76244.1"/>
    </source>
</evidence>
<organism evidence="18 19">
    <name type="scientific">Syntrophus aciditrophicus (strain SB)</name>
    <dbReference type="NCBI Taxonomy" id="56780"/>
    <lineage>
        <taxon>Bacteria</taxon>
        <taxon>Pseudomonadati</taxon>
        <taxon>Thermodesulfobacteriota</taxon>
        <taxon>Syntrophia</taxon>
        <taxon>Syntrophales</taxon>
        <taxon>Syntrophaceae</taxon>
        <taxon>Syntrophus</taxon>
    </lineage>
</organism>
<dbReference type="eggNOG" id="COG0265">
    <property type="taxonomic scope" value="Bacteria"/>
</dbReference>
<dbReference type="Pfam" id="PF17820">
    <property type="entry name" value="PDZ_6"/>
    <property type="match status" value="1"/>
</dbReference>
<feature type="active site" description="Charge relay system" evidence="14">
    <location>
        <position position="241"/>
    </location>
</feature>
<keyword evidence="6 18" id="KW-0645">Protease</keyword>
<dbReference type="GO" id="GO:0006508">
    <property type="term" value="P:proteolysis"/>
    <property type="evidence" value="ECO:0007669"/>
    <property type="project" value="UniProtKB-KW"/>
</dbReference>
<dbReference type="InterPro" id="IPR001478">
    <property type="entry name" value="PDZ"/>
</dbReference>
<keyword evidence="10" id="KW-0378">Hydrolase</keyword>
<dbReference type="KEGG" id="sat:SYN_00527"/>
<keyword evidence="11" id="KW-0720">Serine protease</keyword>
<feature type="domain" description="PDZ" evidence="17">
    <location>
        <begin position="287"/>
        <end position="360"/>
    </location>
</feature>
<feature type="active site" description="Charge relay system" evidence="14">
    <location>
        <position position="137"/>
    </location>
</feature>
<dbReference type="FunCoup" id="Q2LPN7">
    <property type="interactions" value="484"/>
</dbReference>
<evidence type="ECO:0000256" key="7">
    <source>
        <dbReference type="ARBA" id="ARBA00022729"/>
    </source>
</evidence>
<dbReference type="Proteomes" id="UP000001933">
    <property type="component" value="Chromosome"/>
</dbReference>
<evidence type="ECO:0000259" key="17">
    <source>
        <dbReference type="PROSITE" id="PS50106"/>
    </source>
</evidence>
<evidence type="ECO:0000256" key="5">
    <source>
        <dbReference type="ARBA" id="ARBA00013958"/>
    </source>
</evidence>
<evidence type="ECO:0000256" key="14">
    <source>
        <dbReference type="PIRSR" id="PIRSR611782-1"/>
    </source>
</evidence>
<dbReference type="GO" id="GO:0004252">
    <property type="term" value="F:serine-type endopeptidase activity"/>
    <property type="evidence" value="ECO:0007669"/>
    <property type="project" value="InterPro"/>
</dbReference>
<dbReference type="STRING" id="56780.SYN_00527"/>
<feature type="domain" description="PDZ" evidence="17">
    <location>
        <begin position="402"/>
        <end position="450"/>
    </location>
</feature>
<feature type="binding site" evidence="15">
    <location>
        <begin position="257"/>
        <end position="261"/>
    </location>
    <ligand>
        <name>substrate</name>
    </ligand>
</feature>
<keyword evidence="16" id="KW-0812">Transmembrane</keyword>
<comment type="subcellular location">
    <subcellularLocation>
        <location evidence="2">Periplasm</location>
    </subcellularLocation>
</comment>
<dbReference type="SUPFAM" id="SSF50156">
    <property type="entry name" value="PDZ domain-like"/>
    <property type="match status" value="2"/>
</dbReference>
<sequence length="506" mass="54826">MFTMTLKRRKKVFSVILMFIMMAGVMMPAFPCPAWAPLSGSGEAHARDVLPDSAAPVSFADLAEKLGPAVVNISTTKVIKTGARRLPGGETPFDRFFGSDEFFRRFFDDLPERELKQRSLGSGFIISSDGYIFTNNHVVEKADKIRVKLSSGKEYDAEVKGRDSNTDIALIKIKADRVLPVVTLGNSDKLRVGEWVFAIGNPFGLDHTVTAGIISAKGRVIGAGPYDNFLQTDASINPGNSGGPLFNMAGEVVGINTAIVAQGQGIGFAIPINMAREILEDLKTSGRVTRGWLGITVQDITEEISANLKLKNSQGALVSQVLEGEPGDKAGMKAGDIIIGIDGKPVTSTKDLLKIVAALKVGKKVQVRTLRDGREMTLSAVIGERKDAREIAAKEPVHQQLGMTVQEVTPEIARNLGRKVQGGVIITRIRPGSAADDAGLKIQDIILQINRARIRTLKDYQNALSRGPENNTWLLLVQRGDSSFFVTLEKENGNPKPEQEEEQEPG</sequence>
<feature type="binding site" evidence="15">
    <location>
        <begin position="239"/>
        <end position="241"/>
    </location>
    <ligand>
        <name>substrate</name>
    </ligand>
</feature>
<feature type="binding site" evidence="15">
    <location>
        <position position="167"/>
    </location>
    <ligand>
        <name>substrate</name>
    </ligand>
</feature>